<feature type="domain" description="EAL" evidence="1">
    <location>
        <begin position="177"/>
        <end position="430"/>
    </location>
</feature>
<dbReference type="PANTHER" id="PTHR44757">
    <property type="entry name" value="DIGUANYLATE CYCLASE DGCP"/>
    <property type="match status" value="1"/>
</dbReference>
<evidence type="ECO:0000313" key="3">
    <source>
        <dbReference type="EMBL" id="MCK7594342.1"/>
    </source>
</evidence>
<dbReference type="CDD" id="cd01949">
    <property type="entry name" value="GGDEF"/>
    <property type="match status" value="1"/>
</dbReference>
<dbReference type="Gene3D" id="3.20.20.450">
    <property type="entry name" value="EAL domain"/>
    <property type="match status" value="1"/>
</dbReference>
<dbReference type="InterPro" id="IPR043128">
    <property type="entry name" value="Rev_trsase/Diguanyl_cyclase"/>
</dbReference>
<dbReference type="SUPFAM" id="SSF55073">
    <property type="entry name" value="Nucleotide cyclase"/>
    <property type="match status" value="1"/>
</dbReference>
<organism evidence="3 4">
    <name type="scientific">Pseudomarimonas salicorniae</name>
    <dbReference type="NCBI Taxonomy" id="2933270"/>
    <lineage>
        <taxon>Bacteria</taxon>
        <taxon>Pseudomonadati</taxon>
        <taxon>Pseudomonadota</taxon>
        <taxon>Gammaproteobacteria</taxon>
        <taxon>Lysobacterales</taxon>
        <taxon>Lysobacteraceae</taxon>
        <taxon>Pseudomarimonas</taxon>
    </lineage>
</organism>
<dbReference type="SUPFAM" id="SSF141868">
    <property type="entry name" value="EAL domain-like"/>
    <property type="match status" value="1"/>
</dbReference>
<dbReference type="InterPro" id="IPR052155">
    <property type="entry name" value="Biofilm_reg_signaling"/>
</dbReference>
<dbReference type="EMBL" id="JALNMH010000009">
    <property type="protein sequence ID" value="MCK7594342.1"/>
    <property type="molecule type" value="Genomic_DNA"/>
</dbReference>
<dbReference type="InterPro" id="IPR001633">
    <property type="entry name" value="EAL_dom"/>
</dbReference>
<dbReference type="RefSeq" id="WP_248209404.1">
    <property type="nucleotide sequence ID" value="NZ_JALNMH010000009.1"/>
</dbReference>
<dbReference type="CDD" id="cd01948">
    <property type="entry name" value="EAL"/>
    <property type="match status" value="1"/>
</dbReference>
<accession>A0ABT0GJX9</accession>
<dbReference type="SMART" id="SM00052">
    <property type="entry name" value="EAL"/>
    <property type="match status" value="1"/>
</dbReference>
<dbReference type="Proteomes" id="UP001431449">
    <property type="component" value="Unassembled WGS sequence"/>
</dbReference>
<dbReference type="PROSITE" id="PS50883">
    <property type="entry name" value="EAL"/>
    <property type="match status" value="1"/>
</dbReference>
<dbReference type="SMART" id="SM00267">
    <property type="entry name" value="GGDEF"/>
    <property type="match status" value="1"/>
</dbReference>
<dbReference type="InterPro" id="IPR000160">
    <property type="entry name" value="GGDEF_dom"/>
</dbReference>
<dbReference type="PROSITE" id="PS50887">
    <property type="entry name" value="GGDEF"/>
    <property type="match status" value="1"/>
</dbReference>
<dbReference type="Gene3D" id="3.30.70.270">
    <property type="match status" value="1"/>
</dbReference>
<comment type="caution">
    <text evidence="3">The sequence shown here is derived from an EMBL/GenBank/DDBJ whole genome shotgun (WGS) entry which is preliminary data.</text>
</comment>
<name>A0ABT0GJX9_9GAMM</name>
<protein>
    <submittedName>
        <fullName evidence="3">Bifunctional diguanylate cyclase/phosphodiesterase</fullName>
    </submittedName>
</protein>
<reference evidence="3" key="1">
    <citation type="submission" date="2022-04" db="EMBL/GenBank/DDBJ databases">
        <title>Lysobacter sp. CAU 1642 isolated from sea sand.</title>
        <authorList>
            <person name="Kim W."/>
        </authorList>
    </citation>
    <scope>NUCLEOTIDE SEQUENCE</scope>
    <source>
        <strain evidence="3">CAU 1642</strain>
    </source>
</reference>
<dbReference type="PANTHER" id="PTHR44757:SF2">
    <property type="entry name" value="BIOFILM ARCHITECTURE MAINTENANCE PROTEIN MBAA"/>
    <property type="match status" value="1"/>
</dbReference>
<dbReference type="Pfam" id="PF00563">
    <property type="entry name" value="EAL"/>
    <property type="match status" value="1"/>
</dbReference>
<feature type="domain" description="GGDEF" evidence="2">
    <location>
        <begin position="35"/>
        <end position="168"/>
    </location>
</feature>
<dbReference type="InterPro" id="IPR035919">
    <property type="entry name" value="EAL_sf"/>
</dbReference>
<evidence type="ECO:0000259" key="2">
    <source>
        <dbReference type="PROSITE" id="PS50887"/>
    </source>
</evidence>
<dbReference type="InterPro" id="IPR029787">
    <property type="entry name" value="Nucleotide_cyclase"/>
</dbReference>
<dbReference type="NCBIfam" id="TIGR00254">
    <property type="entry name" value="GGDEF"/>
    <property type="match status" value="1"/>
</dbReference>
<sequence>MGHVPVEDALTGLPNRHSFLGSLRRLLQIANDQRGRLALMIVDIDRFALINAGHGYGFGDELLREVAQRLGQLLRPQDVAARIGDNRFAVLLPRVMNPGHVELAAEKLQRLMEPPFDIGDHRIKVALSCGVALSPEHATQPDHLFRLAERALAQGRQTGQRIRFAADSSNEWELSEHWDIEVELSGAQQRDELSLHYQPKLCAGNLRVCGAEALMRWHLPGRGFIPPDRFIPVAERGGQIKQLTLWALNVALRQANAWPHQTERLGIAVNVPAEMVAQDDLPDLIASSLELWGHEYVQLTVEITERSLLADPQRSFRVLSELRAMGVRIALDDFGTGYSCLAYFKDIPADELKIDRSFVRNLPHDAASADITALIIDLAHRFGMAVVAEGVEDLPALDMLRQLGCDEVQGYLFAKPMGNPEFHDWLKGWTPPDELSA</sequence>
<evidence type="ECO:0000313" key="4">
    <source>
        <dbReference type="Proteomes" id="UP001431449"/>
    </source>
</evidence>
<dbReference type="Pfam" id="PF00990">
    <property type="entry name" value="GGDEF"/>
    <property type="match status" value="1"/>
</dbReference>
<evidence type="ECO:0000259" key="1">
    <source>
        <dbReference type="PROSITE" id="PS50883"/>
    </source>
</evidence>
<keyword evidence="4" id="KW-1185">Reference proteome</keyword>
<proteinExistence type="predicted"/>
<gene>
    <name evidence="3" type="ORF">M0G41_11760</name>
</gene>